<dbReference type="InterPro" id="IPR002104">
    <property type="entry name" value="Integrase_catalytic"/>
</dbReference>
<evidence type="ECO:0000256" key="2">
    <source>
        <dbReference type="ARBA" id="ARBA00023125"/>
    </source>
</evidence>
<dbReference type="Pfam" id="PF00589">
    <property type="entry name" value="Phage_integrase"/>
    <property type="match status" value="1"/>
</dbReference>
<comment type="caution">
    <text evidence="5">The sequence shown here is derived from an EMBL/GenBank/DDBJ whole genome shotgun (WGS) entry which is preliminary data.</text>
</comment>
<dbReference type="Pfam" id="PF17293">
    <property type="entry name" value="Arm-DNA-bind_5"/>
    <property type="match status" value="1"/>
</dbReference>
<organism evidence="5 6">
    <name type="scientific">Pedobacter hiemivivus</name>
    <dbReference type="NCBI Taxonomy" id="2530454"/>
    <lineage>
        <taxon>Bacteria</taxon>
        <taxon>Pseudomonadati</taxon>
        <taxon>Bacteroidota</taxon>
        <taxon>Sphingobacteriia</taxon>
        <taxon>Sphingobacteriales</taxon>
        <taxon>Sphingobacteriaceae</taxon>
        <taxon>Pedobacter</taxon>
    </lineage>
</organism>
<dbReference type="Proteomes" id="UP000309594">
    <property type="component" value="Unassembled WGS sequence"/>
</dbReference>
<dbReference type="GO" id="GO:0003677">
    <property type="term" value="F:DNA binding"/>
    <property type="evidence" value="ECO:0007669"/>
    <property type="project" value="UniProtKB-KW"/>
</dbReference>
<dbReference type="EMBL" id="SWDX01000009">
    <property type="protein sequence ID" value="TKC57625.1"/>
    <property type="molecule type" value="Genomic_DNA"/>
</dbReference>
<dbReference type="AlphaFoldDB" id="A0A4U1G238"/>
<dbReference type="InterPro" id="IPR013762">
    <property type="entry name" value="Integrase-like_cat_sf"/>
</dbReference>
<evidence type="ECO:0000313" key="6">
    <source>
        <dbReference type="Proteomes" id="UP000309594"/>
    </source>
</evidence>
<dbReference type="CDD" id="cd01185">
    <property type="entry name" value="INTN1_C_like"/>
    <property type="match status" value="1"/>
</dbReference>
<keyword evidence="2" id="KW-0238">DNA-binding</keyword>
<dbReference type="Gene3D" id="1.10.150.130">
    <property type="match status" value="1"/>
</dbReference>
<dbReference type="InterPro" id="IPR025269">
    <property type="entry name" value="SAM-like_dom"/>
</dbReference>
<dbReference type="GO" id="GO:0015074">
    <property type="term" value="P:DNA integration"/>
    <property type="evidence" value="ECO:0007669"/>
    <property type="project" value="InterPro"/>
</dbReference>
<sequence length="422" mass="49143">MNKSIFDSNIDSKQKTPSVIMATVNFYLDKPNRKSERPILLTYLLNGSKIRFSTKLKTTDKDWNSEKQIVKKNGADESEINFALNEFKRVISKAELDTKFEPSRLTLDFIRTKLEEATGKKKRSFTFYDAFDEYIKEAEINKTINSKRIYEITRDKIKAFDSDKRFLLSFDNIDSKFESKFTEYLMIDCGLVNNTIGRYIKTIKSFMHFAVERGYTNNYKFKTFKVIKQDVDIIYLTEDELLKIYNLEGLSKSLSMVRDAFCLGCFTGLRFSDLLDLRLANLKHNFIELKSKKTRDFLRIPLNDYAKEILNKHEGKPPVVISNQKMNDYIKDIGKEAGINSAIILTKYQGATKIEKSEPKYQFLSSHTARRTFVTLSLEKGMRPEVVMSITGHKDYATFKKYIKLTENVKLSEMNNAWNIKP</sequence>
<dbReference type="InterPro" id="IPR050090">
    <property type="entry name" value="Tyrosine_recombinase_XerCD"/>
</dbReference>
<dbReference type="Pfam" id="PF13102">
    <property type="entry name" value="Phage_int_SAM_5"/>
    <property type="match status" value="1"/>
</dbReference>
<dbReference type="GO" id="GO:0006310">
    <property type="term" value="P:DNA recombination"/>
    <property type="evidence" value="ECO:0007669"/>
    <property type="project" value="UniProtKB-KW"/>
</dbReference>
<comment type="similarity">
    <text evidence="1">Belongs to the 'phage' integrase family.</text>
</comment>
<evidence type="ECO:0000256" key="1">
    <source>
        <dbReference type="ARBA" id="ARBA00008857"/>
    </source>
</evidence>
<keyword evidence="3" id="KW-0233">DNA recombination</keyword>
<dbReference type="InterPro" id="IPR010998">
    <property type="entry name" value="Integrase_recombinase_N"/>
</dbReference>
<feature type="domain" description="Tyr recombinase" evidence="4">
    <location>
        <begin position="231"/>
        <end position="415"/>
    </location>
</feature>
<dbReference type="PROSITE" id="PS51898">
    <property type="entry name" value="TYR_RECOMBINASE"/>
    <property type="match status" value="1"/>
</dbReference>
<evidence type="ECO:0000259" key="4">
    <source>
        <dbReference type="PROSITE" id="PS51898"/>
    </source>
</evidence>
<evidence type="ECO:0000256" key="3">
    <source>
        <dbReference type="ARBA" id="ARBA00023172"/>
    </source>
</evidence>
<dbReference type="InterPro" id="IPR011010">
    <property type="entry name" value="DNA_brk_join_enz"/>
</dbReference>
<evidence type="ECO:0000313" key="5">
    <source>
        <dbReference type="EMBL" id="TKC57625.1"/>
    </source>
</evidence>
<dbReference type="SUPFAM" id="SSF56349">
    <property type="entry name" value="DNA breaking-rejoining enzymes"/>
    <property type="match status" value="1"/>
</dbReference>
<dbReference type="InterPro" id="IPR035386">
    <property type="entry name" value="Arm-DNA-bind_5"/>
</dbReference>
<protein>
    <submittedName>
        <fullName evidence="5">Site-specific integrase</fullName>
    </submittedName>
</protein>
<accession>A0A4U1G238</accession>
<name>A0A4U1G238_9SPHI</name>
<dbReference type="PANTHER" id="PTHR30349:SF64">
    <property type="entry name" value="PROPHAGE INTEGRASE INTD-RELATED"/>
    <property type="match status" value="1"/>
</dbReference>
<proteinExistence type="inferred from homology"/>
<reference evidence="5 6" key="1">
    <citation type="submission" date="2019-04" db="EMBL/GenBank/DDBJ databases">
        <title>Pedobacter sp. RP-1-16 sp. nov., isolated from Arctic soil.</title>
        <authorList>
            <person name="Dahal R.H."/>
            <person name="Kim D.-U."/>
        </authorList>
    </citation>
    <scope>NUCLEOTIDE SEQUENCE [LARGE SCALE GENOMIC DNA]</scope>
    <source>
        <strain evidence="5 6">RP-1-16</strain>
    </source>
</reference>
<dbReference type="Gene3D" id="1.10.443.10">
    <property type="entry name" value="Intergrase catalytic core"/>
    <property type="match status" value="1"/>
</dbReference>
<gene>
    <name evidence="5" type="ORF">FBD94_20325</name>
</gene>
<dbReference type="PANTHER" id="PTHR30349">
    <property type="entry name" value="PHAGE INTEGRASE-RELATED"/>
    <property type="match status" value="1"/>
</dbReference>